<dbReference type="OrthoDB" id="10290096at2759"/>
<keyword evidence="3" id="KW-1185">Reference proteome</keyword>
<dbReference type="RefSeq" id="XP_002493812.1">
    <property type="nucleotide sequence ID" value="XM_002493767.1"/>
</dbReference>
<dbReference type="HOGENOM" id="CLU_073136_0_0_1"/>
<dbReference type="Proteomes" id="UP000000314">
    <property type="component" value="Chromosome 4"/>
</dbReference>
<gene>
    <name evidence="2" type="ordered locus">PAS_chr4_0385</name>
</gene>
<name>C4R7Q8_KOMPG</name>
<accession>C4R7Q8</accession>
<dbReference type="GeneID" id="8200669"/>
<sequence>MGTCMSRPVIEDVNIESDAGDQYTLNTVIIHRSPSQPIEVPSAKIQPTKINRLPFPDTVKLAMSVKDSSLADLSYSPNLQAEQINNENDMPQETTSLARKLKELTLRNKAKRKVRNSDLFGLKVIPNLNTTVTTQPLQELSNSYGNESPSRGTRRNSIEEHVIPSKETTVHIPERLTDTVRESNQGTKLPILQPQNSLTSLFHPREELERPGIKVYNRSVESFCDYPKLTDKRNMSHLKRCKTEGSLATSNSIPLVISKIVSIGSQLFYDRGSSKKDDLSETTISECSPSPIGDTQLKDEVPRIAPISPYDEFLNNPTEFTCRDCNSSV</sequence>
<evidence type="ECO:0000313" key="3">
    <source>
        <dbReference type="Proteomes" id="UP000000314"/>
    </source>
</evidence>
<dbReference type="InParanoid" id="C4R7Q8"/>
<proteinExistence type="predicted"/>
<feature type="compositionally biased region" description="Polar residues" evidence="1">
    <location>
        <begin position="138"/>
        <end position="151"/>
    </location>
</feature>
<organism evidence="2 3">
    <name type="scientific">Komagataella phaffii (strain GS115 / ATCC 20864)</name>
    <name type="common">Yeast</name>
    <name type="synonym">Pichia pastoris</name>
    <dbReference type="NCBI Taxonomy" id="644223"/>
    <lineage>
        <taxon>Eukaryota</taxon>
        <taxon>Fungi</taxon>
        <taxon>Dikarya</taxon>
        <taxon>Ascomycota</taxon>
        <taxon>Saccharomycotina</taxon>
        <taxon>Pichiomycetes</taxon>
        <taxon>Pichiales</taxon>
        <taxon>Pichiaceae</taxon>
        <taxon>Komagataella</taxon>
    </lineage>
</organism>
<evidence type="ECO:0000256" key="1">
    <source>
        <dbReference type="SAM" id="MobiDB-lite"/>
    </source>
</evidence>
<protein>
    <submittedName>
        <fullName evidence="2">Uncharacterized protein</fullName>
    </submittedName>
</protein>
<reference evidence="2 3" key="1">
    <citation type="journal article" date="2009" name="Nat. Biotechnol.">
        <title>Genome sequence of the recombinant protein production host Pichia pastoris.</title>
        <authorList>
            <person name="De Schutter K."/>
            <person name="Lin Y.C."/>
            <person name="Tiels P."/>
            <person name="Van Hecke A."/>
            <person name="Glinka S."/>
            <person name="Weber-Lehmann J."/>
            <person name="Rouze P."/>
            <person name="Van de Peer Y."/>
            <person name="Callewaert N."/>
        </authorList>
    </citation>
    <scope>NUCLEOTIDE SEQUENCE [LARGE SCALE GENOMIC DNA]</scope>
    <source>
        <strain evidence="3">GS115 / ATCC 20864</strain>
    </source>
</reference>
<evidence type="ECO:0000313" key="2">
    <source>
        <dbReference type="EMBL" id="CAY71633.1"/>
    </source>
</evidence>
<dbReference type="EMBL" id="FN392322">
    <property type="protein sequence ID" value="CAY71633.1"/>
    <property type="molecule type" value="Genomic_DNA"/>
</dbReference>
<dbReference type="AlphaFoldDB" id="C4R7Q8"/>
<dbReference type="KEGG" id="ppa:PAS_chr4_0385"/>
<feature type="region of interest" description="Disordered" evidence="1">
    <location>
        <begin position="138"/>
        <end position="159"/>
    </location>
</feature>